<feature type="domain" description="Chitin-binding type-4" evidence="1">
    <location>
        <begin position="34"/>
        <end position="199"/>
    </location>
</feature>
<proteinExistence type="predicted"/>
<accession>A0A0F3MPP7</accession>
<reference evidence="2 3" key="1">
    <citation type="submission" date="2015-01" db="EMBL/GenBank/DDBJ databases">
        <title>Genome Sequencing of Rickettsiales.</title>
        <authorList>
            <person name="Daugherty S.C."/>
            <person name="Su Q."/>
            <person name="Abolude K."/>
            <person name="Beier-Sexton M."/>
            <person name="Carlyon J.A."/>
            <person name="Carter R."/>
            <person name="Day N.P."/>
            <person name="Dumler S.J."/>
            <person name="Dyachenko V."/>
            <person name="Godinez A."/>
            <person name="Kurtti T.J."/>
            <person name="Lichay M."/>
            <person name="Mullins K.E."/>
            <person name="Ott S."/>
            <person name="Pappas-Brown V."/>
            <person name="Paris D.H."/>
            <person name="Patel P."/>
            <person name="Richards A.L."/>
            <person name="Sadzewicz L."/>
            <person name="Sears K."/>
            <person name="Seidman D."/>
            <person name="Sengamalay N."/>
            <person name="Stenos J."/>
            <person name="Tallon L.J."/>
            <person name="Vincent G."/>
            <person name="Fraser C.M."/>
            <person name="Munderloh U."/>
            <person name="Dunning-Hotopp J.C."/>
        </authorList>
    </citation>
    <scope>NUCLEOTIDE SEQUENCE [LARGE SCALE GENOMIC DNA]</scope>
    <source>
        <strain evidence="2 3">Pedreira</strain>
    </source>
</reference>
<evidence type="ECO:0000313" key="2">
    <source>
        <dbReference type="EMBL" id="KJV57715.1"/>
    </source>
</evidence>
<organism evidence="2 3">
    <name type="scientific">Rickettsia felis str. Pedreira</name>
    <dbReference type="NCBI Taxonomy" id="1359196"/>
    <lineage>
        <taxon>Bacteria</taxon>
        <taxon>Pseudomonadati</taxon>
        <taxon>Pseudomonadota</taxon>
        <taxon>Alphaproteobacteria</taxon>
        <taxon>Rickettsiales</taxon>
        <taxon>Rickettsiaceae</taxon>
        <taxon>Rickettsieae</taxon>
        <taxon>Rickettsia</taxon>
        <taxon>spotted fever group</taxon>
    </lineage>
</organism>
<dbReference type="RefSeq" id="WP_011271038.1">
    <property type="nucleotide sequence ID" value="NZ_LANQ01000001.1"/>
</dbReference>
<dbReference type="Gene3D" id="2.70.50.50">
    <property type="entry name" value="chitin-binding protein cbp21"/>
    <property type="match status" value="1"/>
</dbReference>
<evidence type="ECO:0000313" key="3">
    <source>
        <dbReference type="Proteomes" id="UP000033475"/>
    </source>
</evidence>
<protein>
    <submittedName>
        <fullName evidence="2">Chitin binding domain protein</fullName>
    </submittedName>
</protein>
<name>A0A0F3MPP7_RICFI</name>
<dbReference type="AlphaFoldDB" id="A0A0F3MPP7"/>
<sequence length="222" mass="25623">MKNEEQQNQPTPKHGRIVFPLYTMGKVCVDKKLINEEWKLNGFETGKGSDERFGDDVVGEPLPLDGHILNGGRTDDTDWVNATNEEIRAELKDPTFNWINFAIPLEGEKKLTIEWDYTASHKTRGYIVQMTKAGFTFENRLKHDDLEEIYSELSDKFPYWDYTLAPSKTIEVAFPDRDPRYYVVEVDWIVADTPRKFVSSFIVEYKDDVSPIGLNTNDGECL</sequence>
<evidence type="ECO:0000259" key="1">
    <source>
        <dbReference type="Pfam" id="PF03067"/>
    </source>
</evidence>
<dbReference type="Pfam" id="PF03067">
    <property type="entry name" value="LPMO_10"/>
    <property type="match status" value="1"/>
</dbReference>
<comment type="caution">
    <text evidence="2">The sequence shown here is derived from an EMBL/GenBank/DDBJ whole genome shotgun (WGS) entry which is preliminary data.</text>
</comment>
<dbReference type="PATRIC" id="fig|1359196.3.peg.78"/>
<dbReference type="InterPro" id="IPR014756">
    <property type="entry name" value="Ig_E-set"/>
</dbReference>
<dbReference type="Proteomes" id="UP000033475">
    <property type="component" value="Unassembled WGS sequence"/>
</dbReference>
<dbReference type="SUPFAM" id="SSF81296">
    <property type="entry name" value="E set domains"/>
    <property type="match status" value="1"/>
</dbReference>
<dbReference type="EMBL" id="LANQ01000001">
    <property type="protein sequence ID" value="KJV57715.1"/>
    <property type="molecule type" value="Genomic_DNA"/>
</dbReference>
<gene>
    <name evidence="2" type="ORF">RFEPED_0081</name>
</gene>
<dbReference type="InterPro" id="IPR004302">
    <property type="entry name" value="Cellulose/chitin-bd_N"/>
</dbReference>